<dbReference type="Pfam" id="PF00512">
    <property type="entry name" value="HisKA"/>
    <property type="match status" value="1"/>
</dbReference>
<protein>
    <recommendedName>
        <fullName evidence="2">histidine kinase</fullName>
        <ecNumber evidence="2">2.7.13.3</ecNumber>
    </recommendedName>
</protein>
<dbReference type="Pfam" id="PF02518">
    <property type="entry name" value="HATPase_c"/>
    <property type="match status" value="1"/>
</dbReference>
<evidence type="ECO:0000259" key="6">
    <source>
        <dbReference type="PROSITE" id="PS50109"/>
    </source>
</evidence>
<dbReference type="Gene3D" id="3.30.565.10">
    <property type="entry name" value="Histidine kinase-like ATPase, C-terminal domain"/>
    <property type="match status" value="1"/>
</dbReference>
<feature type="transmembrane region" description="Helical" evidence="5">
    <location>
        <begin position="78"/>
        <end position="97"/>
    </location>
</feature>
<accession>A0A6I4IPL5</accession>
<dbReference type="AlphaFoldDB" id="A0A6I4IPL5"/>
<keyword evidence="3" id="KW-0808">Transferase</keyword>
<sequence>MIAQINKEEYLKETRKKAWFITNNIIWTIIFLYPLLGIIDFIYTTNYWVEIMVVRVIVVVVIYGVYNYFQKNKLDYRLLLHISFFLLSLVMSVLCNLVDISHITIYFLMYGIIFLFFNLQVFWEPVNSLIQALVALMLLAVFYNILNSYSLDVFISNGGQYFFIIAFASCLIPASRYKVIQREVTSQLLIEQSNEQLKSQNRDIMEKNSIIDIQYDKLRRLDEQKNSFINIAGHDLKNLIGSIVMSNNLIQEEEYRLSEDQKEFTRYISESAEKMQYLLKTLMDVKEIESPEIKFNMETFDANTIAQQVFRGLVDTANMKNVHLLDNILKLPLNVRLDKVFTSQVFQNLLSNAIKFSQTNNNLRVVTSLQRQKFVFEIIDEGIAIGQHELDIMFNRLKTLSDASGSPAESRLGLGLSIAKLMTIEMGGELTYRSDDNGNYFRVEFYAVN</sequence>
<organism evidence="7 8">
    <name type="scientific">Mucilaginibacter aquatilis</name>
    <dbReference type="NCBI Taxonomy" id="1517760"/>
    <lineage>
        <taxon>Bacteria</taxon>
        <taxon>Pseudomonadati</taxon>
        <taxon>Bacteroidota</taxon>
        <taxon>Sphingobacteriia</taxon>
        <taxon>Sphingobacteriales</taxon>
        <taxon>Sphingobacteriaceae</taxon>
        <taxon>Mucilaginibacter</taxon>
    </lineage>
</organism>
<dbReference type="InterPro" id="IPR036097">
    <property type="entry name" value="HisK_dim/P_sf"/>
</dbReference>
<evidence type="ECO:0000313" key="7">
    <source>
        <dbReference type="EMBL" id="MVN90223.1"/>
    </source>
</evidence>
<dbReference type="InterPro" id="IPR003594">
    <property type="entry name" value="HATPase_dom"/>
</dbReference>
<dbReference type="GO" id="GO:0000155">
    <property type="term" value="F:phosphorelay sensor kinase activity"/>
    <property type="evidence" value="ECO:0007669"/>
    <property type="project" value="InterPro"/>
</dbReference>
<dbReference type="PROSITE" id="PS50109">
    <property type="entry name" value="HIS_KIN"/>
    <property type="match status" value="1"/>
</dbReference>
<dbReference type="Proteomes" id="UP000434850">
    <property type="component" value="Unassembled WGS sequence"/>
</dbReference>
<feature type="transmembrane region" description="Helical" evidence="5">
    <location>
        <begin position="21"/>
        <end position="41"/>
    </location>
</feature>
<dbReference type="CDD" id="cd00082">
    <property type="entry name" value="HisKA"/>
    <property type="match status" value="1"/>
</dbReference>
<reference evidence="7 8" key="1">
    <citation type="submission" date="2019-12" db="EMBL/GenBank/DDBJ databases">
        <title>Mucilaginibacter sp. HME9299 genome sequencing and assembly.</title>
        <authorList>
            <person name="Kang H."/>
            <person name="Kim H."/>
            <person name="Joh K."/>
        </authorList>
    </citation>
    <scope>NUCLEOTIDE SEQUENCE [LARGE SCALE GENOMIC DNA]</scope>
    <source>
        <strain evidence="7 8">HME9299</strain>
    </source>
</reference>
<dbReference type="PANTHER" id="PTHR42878:SF14">
    <property type="entry name" value="OSMOLARITY TWO-COMPONENT SYSTEM PROTEIN SSK1"/>
    <property type="match status" value="1"/>
</dbReference>
<dbReference type="GO" id="GO:0030295">
    <property type="term" value="F:protein kinase activator activity"/>
    <property type="evidence" value="ECO:0007669"/>
    <property type="project" value="TreeGrafter"/>
</dbReference>
<feature type="domain" description="Histidine kinase" evidence="6">
    <location>
        <begin position="231"/>
        <end position="449"/>
    </location>
</feature>
<evidence type="ECO:0000256" key="5">
    <source>
        <dbReference type="SAM" id="Phobius"/>
    </source>
</evidence>
<comment type="caution">
    <text evidence="7">The sequence shown here is derived from an EMBL/GenBank/DDBJ whole genome shotgun (WGS) entry which is preliminary data.</text>
</comment>
<dbReference type="OrthoDB" id="1414490at2"/>
<dbReference type="GO" id="GO:0007234">
    <property type="term" value="P:osmosensory signaling via phosphorelay pathway"/>
    <property type="evidence" value="ECO:0007669"/>
    <property type="project" value="TreeGrafter"/>
</dbReference>
<dbReference type="RefSeq" id="WP_157539988.1">
    <property type="nucleotide sequence ID" value="NZ_WQLA01000001.1"/>
</dbReference>
<evidence type="ECO:0000256" key="4">
    <source>
        <dbReference type="ARBA" id="ARBA00022777"/>
    </source>
</evidence>
<dbReference type="Gene3D" id="1.10.287.130">
    <property type="match status" value="1"/>
</dbReference>
<evidence type="ECO:0000256" key="3">
    <source>
        <dbReference type="ARBA" id="ARBA00022679"/>
    </source>
</evidence>
<evidence type="ECO:0000256" key="1">
    <source>
        <dbReference type="ARBA" id="ARBA00000085"/>
    </source>
</evidence>
<comment type="catalytic activity">
    <reaction evidence="1">
        <text>ATP + protein L-histidine = ADP + protein N-phospho-L-histidine.</text>
        <dbReference type="EC" id="2.7.13.3"/>
    </reaction>
</comment>
<dbReference type="EMBL" id="WQLA01000001">
    <property type="protein sequence ID" value="MVN90223.1"/>
    <property type="molecule type" value="Genomic_DNA"/>
</dbReference>
<keyword evidence="5" id="KW-0472">Membrane</keyword>
<dbReference type="InterPro" id="IPR036890">
    <property type="entry name" value="HATPase_C_sf"/>
</dbReference>
<evidence type="ECO:0000256" key="2">
    <source>
        <dbReference type="ARBA" id="ARBA00012438"/>
    </source>
</evidence>
<dbReference type="EC" id="2.7.13.3" evidence="2"/>
<keyword evidence="4" id="KW-0418">Kinase</keyword>
<dbReference type="SUPFAM" id="SSF55874">
    <property type="entry name" value="ATPase domain of HSP90 chaperone/DNA topoisomerase II/histidine kinase"/>
    <property type="match status" value="1"/>
</dbReference>
<dbReference type="SMART" id="SM00388">
    <property type="entry name" value="HisKA"/>
    <property type="match status" value="1"/>
</dbReference>
<keyword evidence="5" id="KW-1133">Transmembrane helix</keyword>
<dbReference type="InterPro" id="IPR003661">
    <property type="entry name" value="HisK_dim/P_dom"/>
</dbReference>
<dbReference type="PANTHER" id="PTHR42878">
    <property type="entry name" value="TWO-COMPONENT HISTIDINE KINASE"/>
    <property type="match status" value="1"/>
</dbReference>
<feature type="transmembrane region" description="Helical" evidence="5">
    <location>
        <begin position="129"/>
        <end position="146"/>
    </location>
</feature>
<evidence type="ECO:0000313" key="8">
    <source>
        <dbReference type="Proteomes" id="UP000434850"/>
    </source>
</evidence>
<gene>
    <name evidence="7" type="ORF">GO816_03710</name>
</gene>
<proteinExistence type="predicted"/>
<dbReference type="SUPFAM" id="SSF47384">
    <property type="entry name" value="Homodimeric domain of signal transducing histidine kinase"/>
    <property type="match status" value="1"/>
</dbReference>
<dbReference type="InterPro" id="IPR050351">
    <property type="entry name" value="BphY/WalK/GraS-like"/>
</dbReference>
<dbReference type="InterPro" id="IPR005467">
    <property type="entry name" value="His_kinase_dom"/>
</dbReference>
<name>A0A6I4IPL5_9SPHI</name>
<feature type="transmembrane region" description="Helical" evidence="5">
    <location>
        <begin position="47"/>
        <end position="66"/>
    </location>
</feature>
<dbReference type="GO" id="GO:0000156">
    <property type="term" value="F:phosphorelay response regulator activity"/>
    <property type="evidence" value="ECO:0007669"/>
    <property type="project" value="TreeGrafter"/>
</dbReference>
<keyword evidence="5" id="KW-0812">Transmembrane</keyword>
<feature type="transmembrane region" description="Helical" evidence="5">
    <location>
        <begin position="103"/>
        <end position="122"/>
    </location>
</feature>
<dbReference type="SMART" id="SM00387">
    <property type="entry name" value="HATPase_c"/>
    <property type="match status" value="1"/>
</dbReference>
<keyword evidence="8" id="KW-1185">Reference proteome</keyword>
<feature type="transmembrane region" description="Helical" evidence="5">
    <location>
        <begin position="158"/>
        <end position="177"/>
    </location>
</feature>